<name>A0A2P6QDV0_ROSCH</name>
<comment type="caution">
    <text evidence="2">The sequence shown here is derived from an EMBL/GenBank/DDBJ whole genome shotgun (WGS) entry which is preliminary data.</text>
</comment>
<evidence type="ECO:0000313" key="2">
    <source>
        <dbReference type="EMBL" id="PRQ32360.1"/>
    </source>
</evidence>
<sequence>MGRSIVRRGKGQYGLAAKQQGLQAGQKGLGGGRMCAQRPGENESLGSSVAGVT</sequence>
<proteinExistence type="predicted"/>
<keyword evidence="3" id="KW-1185">Reference proteome</keyword>
<dbReference type="Gramene" id="PRQ32360">
    <property type="protein sequence ID" value="PRQ32360"/>
    <property type="gene ID" value="RchiOBHm_Chr5g0045521"/>
</dbReference>
<gene>
    <name evidence="2" type="ORF">RchiOBHm_Chr5g0045521</name>
</gene>
<dbReference type="EMBL" id="PDCK01000043">
    <property type="protein sequence ID" value="PRQ32360.1"/>
    <property type="molecule type" value="Genomic_DNA"/>
</dbReference>
<evidence type="ECO:0000313" key="3">
    <source>
        <dbReference type="Proteomes" id="UP000238479"/>
    </source>
</evidence>
<dbReference type="Proteomes" id="UP000238479">
    <property type="component" value="Chromosome 5"/>
</dbReference>
<reference evidence="2 3" key="1">
    <citation type="journal article" date="2018" name="Nat. Genet.">
        <title>The Rosa genome provides new insights in the design of modern roses.</title>
        <authorList>
            <person name="Bendahmane M."/>
        </authorList>
    </citation>
    <scope>NUCLEOTIDE SEQUENCE [LARGE SCALE GENOMIC DNA]</scope>
    <source>
        <strain evidence="3">cv. Old Blush</strain>
    </source>
</reference>
<protein>
    <submittedName>
        <fullName evidence="2">Uncharacterized protein</fullName>
    </submittedName>
</protein>
<accession>A0A2P6QDV0</accession>
<organism evidence="2 3">
    <name type="scientific">Rosa chinensis</name>
    <name type="common">China rose</name>
    <dbReference type="NCBI Taxonomy" id="74649"/>
    <lineage>
        <taxon>Eukaryota</taxon>
        <taxon>Viridiplantae</taxon>
        <taxon>Streptophyta</taxon>
        <taxon>Embryophyta</taxon>
        <taxon>Tracheophyta</taxon>
        <taxon>Spermatophyta</taxon>
        <taxon>Magnoliopsida</taxon>
        <taxon>eudicotyledons</taxon>
        <taxon>Gunneridae</taxon>
        <taxon>Pentapetalae</taxon>
        <taxon>rosids</taxon>
        <taxon>fabids</taxon>
        <taxon>Rosales</taxon>
        <taxon>Rosaceae</taxon>
        <taxon>Rosoideae</taxon>
        <taxon>Rosoideae incertae sedis</taxon>
        <taxon>Rosa</taxon>
    </lineage>
</organism>
<evidence type="ECO:0000256" key="1">
    <source>
        <dbReference type="SAM" id="MobiDB-lite"/>
    </source>
</evidence>
<dbReference type="AlphaFoldDB" id="A0A2P6QDV0"/>
<feature type="region of interest" description="Disordered" evidence="1">
    <location>
        <begin position="25"/>
        <end position="53"/>
    </location>
</feature>